<dbReference type="Gene3D" id="1.10.555.10">
    <property type="entry name" value="Rho GTPase activation protein"/>
    <property type="match status" value="1"/>
</dbReference>
<dbReference type="PROSITE" id="PS50238">
    <property type="entry name" value="RHOGAP"/>
    <property type="match status" value="1"/>
</dbReference>
<gene>
    <name evidence="3" type="ORF">Ciccas_000598</name>
</gene>
<feature type="domain" description="Rho-GAP" evidence="2">
    <location>
        <begin position="28"/>
        <end position="209"/>
    </location>
</feature>
<protein>
    <recommendedName>
        <fullName evidence="2">Rho-GAP domain-containing protein</fullName>
    </recommendedName>
</protein>
<comment type="caution">
    <text evidence="3">The sequence shown here is derived from an EMBL/GenBank/DDBJ whole genome shotgun (WGS) entry which is preliminary data.</text>
</comment>
<keyword evidence="4" id="KW-1185">Reference proteome</keyword>
<accession>A0ABD2QMF7</accession>
<proteinExistence type="predicted"/>
<dbReference type="PANTHER" id="PTHR23179">
    <property type="entry name" value="T-CELL ACTIVATION RHO GTPASE ACTIVATING PROTEIN-RELATED"/>
    <property type="match status" value="1"/>
</dbReference>
<name>A0ABD2QMF7_9PLAT</name>
<dbReference type="SUPFAM" id="SSF48350">
    <property type="entry name" value="GTPase activation domain, GAP"/>
    <property type="match status" value="1"/>
</dbReference>
<dbReference type="InterPro" id="IPR000198">
    <property type="entry name" value="RhoGAP_dom"/>
</dbReference>
<feature type="region of interest" description="Disordered" evidence="1">
    <location>
        <begin position="372"/>
        <end position="412"/>
    </location>
</feature>
<dbReference type="AlphaFoldDB" id="A0ABD2QMF7"/>
<evidence type="ECO:0000313" key="4">
    <source>
        <dbReference type="Proteomes" id="UP001626550"/>
    </source>
</evidence>
<feature type="compositionally biased region" description="Low complexity" evidence="1">
    <location>
        <begin position="375"/>
        <end position="386"/>
    </location>
</feature>
<feature type="region of interest" description="Disordered" evidence="1">
    <location>
        <begin position="500"/>
        <end position="524"/>
    </location>
</feature>
<dbReference type="Pfam" id="PF00620">
    <property type="entry name" value="RhoGAP"/>
    <property type="match status" value="1"/>
</dbReference>
<evidence type="ECO:0000259" key="2">
    <source>
        <dbReference type="PROSITE" id="PS50238"/>
    </source>
</evidence>
<feature type="region of interest" description="Disordered" evidence="1">
    <location>
        <begin position="307"/>
        <end position="352"/>
    </location>
</feature>
<organism evidence="3 4">
    <name type="scientific">Cichlidogyrus casuarinus</name>
    <dbReference type="NCBI Taxonomy" id="1844966"/>
    <lineage>
        <taxon>Eukaryota</taxon>
        <taxon>Metazoa</taxon>
        <taxon>Spiralia</taxon>
        <taxon>Lophotrochozoa</taxon>
        <taxon>Platyhelminthes</taxon>
        <taxon>Monogenea</taxon>
        <taxon>Monopisthocotylea</taxon>
        <taxon>Dactylogyridea</taxon>
        <taxon>Ancyrocephalidae</taxon>
        <taxon>Cichlidogyrus</taxon>
    </lineage>
</organism>
<dbReference type="EMBL" id="JBJKFK010000034">
    <property type="protein sequence ID" value="KAL3320729.1"/>
    <property type="molecule type" value="Genomic_DNA"/>
</dbReference>
<feature type="compositionally biased region" description="Polar residues" evidence="1">
    <location>
        <begin position="505"/>
        <end position="524"/>
    </location>
</feature>
<evidence type="ECO:0000256" key="1">
    <source>
        <dbReference type="SAM" id="MobiDB-lite"/>
    </source>
</evidence>
<dbReference type="SMART" id="SM00324">
    <property type="entry name" value="RhoGAP"/>
    <property type="match status" value="1"/>
</dbReference>
<evidence type="ECO:0000313" key="3">
    <source>
        <dbReference type="EMBL" id="KAL3320729.1"/>
    </source>
</evidence>
<reference evidence="3 4" key="1">
    <citation type="submission" date="2024-11" db="EMBL/GenBank/DDBJ databases">
        <title>Adaptive evolution of stress response genes in parasites aligns with host niche diversity.</title>
        <authorList>
            <person name="Hahn C."/>
            <person name="Resl P."/>
        </authorList>
    </citation>
    <scope>NUCLEOTIDE SEQUENCE [LARGE SCALE GENOMIC DNA]</scope>
    <source>
        <strain evidence="3">EGGRZ-B1_66</strain>
        <tissue evidence="3">Body</tissue>
    </source>
</reference>
<sequence>MPILDNLRMCVNKKPALKRRPTKVPFHVPIESSFKNNHIPSQLKDLLVYIAREGVAVNDLFRRPGNPKDMKIILSDLQSGKKINWHDYNFYTLANVSKKFLLNIEGGILGPVAEKALIRSLDLPDDHERIEAMHRAIMSQPKHIQKFLALLFGIWFRMIYHCEVNAMSVEAVAKSVAGSVFPNHCLTPMHVEEASKVMEYLITGFASQHLFGRELIEYFTMETKTGISRVEKFEYELVFPASLAREFLFSAYLPLLGAGEERLGFINKVLMREAQQKGFDLTQHVVDKATYEATNWTYRVSLPQSAETSRSALEEKENQPHRSFSSDDRENATLTSTRTTTKKSHEMLSESGQVRSTPLLVTTTTNAMTPKLQRHASTASKHAAASIIESGVESTGSSEKRTRLDDSLRKSQTGLSTSAKRITLEYEDADDPRERAIMLRASAYNSLRRRQLERLKKRADWFLSPPTGKRTTDSARFSSLADTEAADEAVMRLSQSHSCYEGFTKSPSTSERLRADSQSNSQNRKQIERRFFVVQRDYGLLDDCLEVEPEPCPYHYPES</sequence>
<dbReference type="Proteomes" id="UP001626550">
    <property type="component" value="Unassembled WGS sequence"/>
</dbReference>
<feature type="compositionally biased region" description="Basic and acidic residues" evidence="1">
    <location>
        <begin position="398"/>
        <end position="409"/>
    </location>
</feature>
<dbReference type="CDD" id="cd00159">
    <property type="entry name" value="RhoGAP"/>
    <property type="match status" value="1"/>
</dbReference>
<feature type="compositionally biased region" description="Basic and acidic residues" evidence="1">
    <location>
        <begin position="312"/>
        <end position="331"/>
    </location>
</feature>
<dbReference type="InterPro" id="IPR008936">
    <property type="entry name" value="Rho_GTPase_activation_prot"/>
</dbReference>
<dbReference type="PANTHER" id="PTHR23179:SF27">
    <property type="entry name" value="RHO GTPASE ACTIVATING PROTEIN AT 71E, ISOFORM D"/>
    <property type="match status" value="1"/>
</dbReference>